<keyword evidence="2" id="KW-1185">Reference proteome</keyword>
<proteinExistence type="predicted"/>
<organism evidence="1 2">
    <name type="scientific">Melipona bicolor</name>
    <dbReference type="NCBI Taxonomy" id="60889"/>
    <lineage>
        <taxon>Eukaryota</taxon>
        <taxon>Metazoa</taxon>
        <taxon>Ecdysozoa</taxon>
        <taxon>Arthropoda</taxon>
        <taxon>Hexapoda</taxon>
        <taxon>Insecta</taxon>
        <taxon>Pterygota</taxon>
        <taxon>Neoptera</taxon>
        <taxon>Endopterygota</taxon>
        <taxon>Hymenoptera</taxon>
        <taxon>Apocrita</taxon>
        <taxon>Aculeata</taxon>
        <taxon>Apoidea</taxon>
        <taxon>Anthophila</taxon>
        <taxon>Apidae</taxon>
        <taxon>Melipona</taxon>
    </lineage>
</organism>
<dbReference type="AlphaFoldDB" id="A0AA40FWI0"/>
<name>A0AA40FWI0_9HYME</name>
<comment type="caution">
    <text evidence="1">The sequence shown here is derived from an EMBL/GenBank/DDBJ whole genome shotgun (WGS) entry which is preliminary data.</text>
</comment>
<evidence type="ECO:0000313" key="2">
    <source>
        <dbReference type="Proteomes" id="UP001177670"/>
    </source>
</evidence>
<evidence type="ECO:0000313" key="1">
    <source>
        <dbReference type="EMBL" id="KAK1126508.1"/>
    </source>
</evidence>
<protein>
    <submittedName>
        <fullName evidence="1">Uncharacterized protein</fullName>
    </submittedName>
</protein>
<sequence>MNSPYAMVGGVVFGPDQSGYHGGHGDHGRFTDGVSVDVSKRTEVTNNVRAASMRPKRRDRERRRLVGWWLTKKVVVEECGVKKRTHRTDKRKSAQRKWHSSQAFGALEFRKKNFLRKKEFLHKVSLRTQEVGD</sequence>
<gene>
    <name evidence="1" type="ORF">K0M31_005143</name>
</gene>
<reference evidence="1" key="1">
    <citation type="submission" date="2021-10" db="EMBL/GenBank/DDBJ databases">
        <title>Melipona bicolor Genome sequencing and assembly.</title>
        <authorList>
            <person name="Araujo N.S."/>
            <person name="Arias M.C."/>
        </authorList>
    </citation>
    <scope>NUCLEOTIDE SEQUENCE</scope>
    <source>
        <strain evidence="1">USP_2M_L1-L4_2017</strain>
        <tissue evidence="1">Whole body</tissue>
    </source>
</reference>
<dbReference type="Proteomes" id="UP001177670">
    <property type="component" value="Unassembled WGS sequence"/>
</dbReference>
<accession>A0AA40FWI0</accession>
<dbReference type="EMBL" id="JAHYIQ010000014">
    <property type="protein sequence ID" value="KAK1126508.1"/>
    <property type="molecule type" value="Genomic_DNA"/>
</dbReference>